<dbReference type="GO" id="GO:0009451">
    <property type="term" value="P:RNA modification"/>
    <property type="evidence" value="ECO:0007669"/>
    <property type="project" value="InterPro"/>
</dbReference>
<dbReference type="PROSITE" id="PS51375">
    <property type="entry name" value="PPR"/>
    <property type="match status" value="3"/>
</dbReference>
<keyword evidence="4" id="KW-1185">Reference proteome</keyword>
<name>A0A7I8K738_SPIIN</name>
<dbReference type="InterPro" id="IPR011990">
    <property type="entry name" value="TPR-like_helical_dom_sf"/>
</dbReference>
<dbReference type="PANTHER" id="PTHR47926">
    <property type="entry name" value="PENTATRICOPEPTIDE REPEAT-CONTAINING PROTEIN"/>
    <property type="match status" value="1"/>
</dbReference>
<feature type="repeat" description="PPR" evidence="2">
    <location>
        <begin position="169"/>
        <end position="199"/>
    </location>
</feature>
<proteinExistence type="predicted"/>
<dbReference type="InterPro" id="IPR046960">
    <property type="entry name" value="PPR_At4g14850-like_plant"/>
</dbReference>
<dbReference type="OrthoDB" id="185373at2759"/>
<accession>A0A7I8K738</accession>
<organism evidence="3 4">
    <name type="scientific">Spirodela intermedia</name>
    <name type="common">Intermediate duckweed</name>
    <dbReference type="NCBI Taxonomy" id="51605"/>
    <lineage>
        <taxon>Eukaryota</taxon>
        <taxon>Viridiplantae</taxon>
        <taxon>Streptophyta</taxon>
        <taxon>Embryophyta</taxon>
        <taxon>Tracheophyta</taxon>
        <taxon>Spermatophyta</taxon>
        <taxon>Magnoliopsida</taxon>
        <taxon>Liliopsida</taxon>
        <taxon>Araceae</taxon>
        <taxon>Lemnoideae</taxon>
        <taxon>Spirodela</taxon>
    </lineage>
</organism>
<evidence type="ECO:0000256" key="1">
    <source>
        <dbReference type="ARBA" id="ARBA00022737"/>
    </source>
</evidence>
<dbReference type="Pfam" id="PF01535">
    <property type="entry name" value="PPR"/>
    <property type="match status" value="3"/>
</dbReference>
<feature type="repeat" description="PPR" evidence="2">
    <location>
        <begin position="301"/>
        <end position="335"/>
    </location>
</feature>
<dbReference type="AlphaFoldDB" id="A0A7I8K738"/>
<dbReference type="PANTHER" id="PTHR47926:SF352">
    <property type="entry name" value="REPEAT-CONTAINING PROTEIN, PUTATIVE-RELATED"/>
    <property type="match status" value="1"/>
</dbReference>
<keyword evidence="1" id="KW-0677">Repeat</keyword>
<dbReference type="GO" id="GO:0003723">
    <property type="term" value="F:RNA binding"/>
    <property type="evidence" value="ECO:0007669"/>
    <property type="project" value="InterPro"/>
</dbReference>
<dbReference type="FunFam" id="1.25.40.10:FF:000348">
    <property type="entry name" value="Pentatricopeptide repeat-containing protein chloroplastic"/>
    <property type="match status" value="1"/>
</dbReference>
<feature type="repeat" description="PPR" evidence="2">
    <location>
        <begin position="200"/>
        <end position="234"/>
    </location>
</feature>
<dbReference type="EMBL" id="LR746266">
    <property type="protein sequence ID" value="CAA7393481.1"/>
    <property type="molecule type" value="Genomic_DNA"/>
</dbReference>
<evidence type="ECO:0000313" key="4">
    <source>
        <dbReference type="Proteomes" id="UP000663760"/>
    </source>
</evidence>
<dbReference type="Pfam" id="PF13041">
    <property type="entry name" value="PPR_2"/>
    <property type="match status" value="1"/>
</dbReference>
<dbReference type="Pfam" id="PF20431">
    <property type="entry name" value="E_motif"/>
    <property type="match status" value="1"/>
</dbReference>
<dbReference type="FunFam" id="1.25.40.10:FF:000184">
    <property type="entry name" value="Pentatricopeptide repeat-containing protein, chloroplastic"/>
    <property type="match status" value="1"/>
</dbReference>
<dbReference type="InterPro" id="IPR002885">
    <property type="entry name" value="PPR_rpt"/>
</dbReference>
<gene>
    <name evidence="3" type="ORF">SI8410_03004226</name>
</gene>
<evidence type="ECO:0000256" key="2">
    <source>
        <dbReference type="PROSITE-ProRule" id="PRU00708"/>
    </source>
</evidence>
<evidence type="ECO:0000313" key="3">
    <source>
        <dbReference type="EMBL" id="CAA7393481.1"/>
    </source>
</evidence>
<dbReference type="Gene3D" id="1.25.40.10">
    <property type="entry name" value="Tetratricopeptide repeat domain"/>
    <property type="match status" value="3"/>
</dbReference>
<dbReference type="Proteomes" id="UP000663760">
    <property type="component" value="Chromosome 3"/>
</dbReference>
<protein>
    <submittedName>
        <fullName evidence="3">Uncharacterized protein</fullName>
    </submittedName>
</protein>
<dbReference type="InterPro" id="IPR046848">
    <property type="entry name" value="E_motif"/>
</dbReference>
<dbReference type="NCBIfam" id="TIGR00756">
    <property type="entry name" value="PPR"/>
    <property type="match status" value="3"/>
</dbReference>
<reference evidence="3" key="1">
    <citation type="submission" date="2020-02" db="EMBL/GenBank/DDBJ databases">
        <authorList>
            <person name="Scholz U."/>
            <person name="Mascher M."/>
            <person name="Fiebig A."/>
        </authorList>
    </citation>
    <scope>NUCLEOTIDE SEQUENCE</scope>
</reference>
<sequence>MSSARGSLRLLEKCINMRQLKQAHAQIVLGGLGENRFAISRILAFCSDPNSGCVAHAQVLFRQTKQPTICICNTMIKTLLLKGEYTRLADIYRQILHDGLLPDNYTFPYMLKGCAHLRDSQIGEQVHGHALQLGFDFDVFVGNTLILMYSACGKMEDAHQMFDLTPQRNAASWTVLISAYSKLGEVGAARELFDQSQVKDRGVWGCMISGYVQNNCFKEALGMFRDMQLAGVKPDEGIFVSILSACAQLGALDLGTWIHRYLKRVGFTLGIRLSTALIDMYLKSGDWALAIKLFANMPQRDVISWNVMIIGLATHGDGRGALELFAQMQREGFSPDETTFLAVLSACSHSGLVSEGLREFKSMKAVHGIEPRGEHYGCVVDFLSRAGLFNEAQGIIAMMPTSSSPSEKAVAWRALLSACWRHGEEQLAELAARCLLQLEDHSGAYVLLSNVYRRSGRHGVAEGVKKLMWGRGVAKPPGCSSVEIGGSVHEFVAGERVHRQMSQVYEVLHAMSHHMDDNGATCTSDETIL</sequence>